<dbReference type="RefSeq" id="WP_251837367.1">
    <property type="nucleotide sequence ID" value="NZ_JACSQG010000010.1"/>
</dbReference>
<evidence type="ECO:0000259" key="3">
    <source>
        <dbReference type="SMART" id="SM01027"/>
    </source>
</evidence>
<evidence type="ECO:0000313" key="5">
    <source>
        <dbReference type="Proteomes" id="UP000611945"/>
    </source>
</evidence>
<keyword evidence="1" id="KW-0378">Hydrolase</keyword>
<dbReference type="Pfam" id="PF10996">
    <property type="entry name" value="Beta-Casp"/>
    <property type="match status" value="1"/>
</dbReference>
<dbReference type="CDD" id="cd16295">
    <property type="entry name" value="TTHA0252-CPSF-like_MBL-fold"/>
    <property type="match status" value="1"/>
</dbReference>
<evidence type="ECO:0000313" key="4">
    <source>
        <dbReference type="EMBL" id="MBD7978584.1"/>
    </source>
</evidence>
<dbReference type="PANTHER" id="PTHR11203:SF37">
    <property type="entry name" value="INTEGRATOR COMPLEX SUBUNIT 11"/>
    <property type="match status" value="1"/>
</dbReference>
<dbReference type="Pfam" id="PF07521">
    <property type="entry name" value="RMMBL"/>
    <property type="match status" value="1"/>
</dbReference>
<protein>
    <submittedName>
        <fullName evidence="4">MBL fold metallo-hydrolase</fullName>
    </submittedName>
</protein>
<evidence type="ECO:0000259" key="2">
    <source>
        <dbReference type="SMART" id="SM00849"/>
    </source>
</evidence>
<dbReference type="Gene3D" id="3.60.15.10">
    <property type="entry name" value="Ribonuclease Z/Hydroxyacylglutathione hydrolase-like"/>
    <property type="match status" value="1"/>
</dbReference>
<comment type="caution">
    <text evidence="4">The sequence shown here is derived from an EMBL/GenBank/DDBJ whole genome shotgun (WGS) entry which is preliminary data.</text>
</comment>
<keyword evidence="5" id="KW-1185">Reference proteome</keyword>
<dbReference type="EMBL" id="JACSQG010000010">
    <property type="protein sequence ID" value="MBD7978584.1"/>
    <property type="molecule type" value="Genomic_DNA"/>
</dbReference>
<dbReference type="SMART" id="SM01027">
    <property type="entry name" value="Beta-Casp"/>
    <property type="match status" value="1"/>
</dbReference>
<gene>
    <name evidence="4" type="ORF">H9642_15470</name>
</gene>
<dbReference type="Proteomes" id="UP000611945">
    <property type="component" value="Unassembled WGS sequence"/>
</dbReference>
<accession>A0ABR8TTD6</accession>
<dbReference type="PANTHER" id="PTHR11203">
    <property type="entry name" value="CLEAVAGE AND POLYADENYLATION SPECIFICITY FACTOR FAMILY MEMBER"/>
    <property type="match status" value="1"/>
</dbReference>
<dbReference type="InterPro" id="IPR022712">
    <property type="entry name" value="Beta_Casp"/>
</dbReference>
<name>A0ABR8TTD6_9PSED</name>
<dbReference type="Pfam" id="PF00753">
    <property type="entry name" value="Lactamase_B"/>
    <property type="match status" value="1"/>
</dbReference>
<dbReference type="InterPro" id="IPR036866">
    <property type="entry name" value="RibonucZ/Hydroxyglut_hydro"/>
</dbReference>
<dbReference type="InterPro" id="IPR050698">
    <property type="entry name" value="MBL"/>
</dbReference>
<feature type="domain" description="Metallo-beta-lactamase" evidence="2">
    <location>
        <begin position="16"/>
        <end position="246"/>
    </location>
</feature>
<proteinExistence type="predicted"/>
<dbReference type="SMART" id="SM00849">
    <property type="entry name" value="Lactamase_B"/>
    <property type="match status" value="1"/>
</dbReference>
<reference evidence="4 5" key="1">
    <citation type="submission" date="2020-08" db="EMBL/GenBank/DDBJ databases">
        <title>A Genomic Blueprint of the Chicken Gut Microbiome.</title>
        <authorList>
            <person name="Gilroy R."/>
            <person name="Ravi A."/>
            <person name="Getino M."/>
            <person name="Pursley I."/>
            <person name="Horton D.L."/>
            <person name="Alikhan N.-F."/>
            <person name="Baker D."/>
            <person name="Gharbi K."/>
            <person name="Hall N."/>
            <person name="Watson M."/>
            <person name="Adriaenssens E.M."/>
            <person name="Foster-Nyarko E."/>
            <person name="Jarju S."/>
            <person name="Secka A."/>
            <person name="Antonio M."/>
            <person name="Oren A."/>
            <person name="Chaudhuri R."/>
            <person name="La Ragione R.M."/>
            <person name="Hildebrand F."/>
            <person name="Pallen M.J."/>
        </authorList>
    </citation>
    <scope>NUCLEOTIDE SEQUENCE [LARGE SCALE GENOMIC DNA]</scope>
    <source>
        <strain evidence="4 5">Sa2CUA2</strain>
    </source>
</reference>
<dbReference type="InterPro" id="IPR001279">
    <property type="entry name" value="Metallo-B-lactamas"/>
</dbReference>
<organism evidence="4 5">
    <name type="scientific">Serpens gallinarum</name>
    <dbReference type="NCBI Taxonomy" id="2763075"/>
    <lineage>
        <taxon>Bacteria</taxon>
        <taxon>Pseudomonadati</taxon>
        <taxon>Pseudomonadota</taxon>
        <taxon>Gammaproteobacteria</taxon>
        <taxon>Pseudomonadales</taxon>
        <taxon>Pseudomonadaceae</taxon>
        <taxon>Pseudomonas</taxon>
    </lineage>
</organism>
<dbReference type="Gene3D" id="3.40.50.10890">
    <property type="match status" value="1"/>
</dbReference>
<evidence type="ECO:0000256" key="1">
    <source>
        <dbReference type="ARBA" id="ARBA00022801"/>
    </source>
</evidence>
<feature type="domain" description="Beta-Casp" evidence="3">
    <location>
        <begin position="251"/>
        <end position="400"/>
    </location>
</feature>
<dbReference type="InterPro" id="IPR011108">
    <property type="entry name" value="RMMBL"/>
</dbReference>
<dbReference type="SUPFAM" id="SSF56281">
    <property type="entry name" value="Metallo-hydrolase/oxidoreductase"/>
    <property type="match status" value="1"/>
</dbReference>
<sequence length="485" mass="54013">MNYPEILHHGARDGVTGSCHQLNMNAQNSLLIDCGLFQGAEISAQGQSGADRLNIEFPLDGIRALVATHVHIDHVGRIPYLLAAGFKGPILCSEPSAKLLPIVLEDAFKLGFCRDQKLAERYIKVIEQRIIALPYKTWFSLIDQPDLSCRIRLQRAGHILGSAYVEIDLRYPRTGAKQLIVFSGDLGAPHAPLLPAPKSPYRADTLVIESTYGDRLHEDRRSRRQRLEAVIEQALEDEGSVLIPAFSIGRTQELLYELEDIIHRKTAGRSCASSEELQGLAGAPTDWPQLPIILDSPLASRFTAAYRQLQPFWNQEALRRVQAGRRPLEFQQLITVDSHHDHLRMVQHLARTARPAIVIAGNGMCSSGRIVNYLKAMLGDSRHNVLFVGYQAKGTPGNAIQRYGPQGGYIVLEGERRTIRAGVSSLGGYSAHADQRGLINFITRMREWPSQIRLVHGEAEAKRQLADALRQRYALTNRPVAIFSE</sequence>